<feature type="compositionally biased region" description="Low complexity" evidence="1">
    <location>
        <begin position="89"/>
        <end position="106"/>
    </location>
</feature>
<accession>A0AA38SC12</accession>
<protein>
    <submittedName>
        <fullName evidence="2">Uncharacterized protein</fullName>
    </submittedName>
</protein>
<feature type="region of interest" description="Disordered" evidence="1">
    <location>
        <begin position="1"/>
        <end position="138"/>
    </location>
</feature>
<gene>
    <name evidence="2" type="ORF">NKR19_g1690</name>
</gene>
<name>A0AA38SC12_9PEZI</name>
<evidence type="ECO:0000313" key="2">
    <source>
        <dbReference type="EMBL" id="KAJ9162025.1"/>
    </source>
</evidence>
<dbReference type="EMBL" id="JANBVN010000016">
    <property type="protein sequence ID" value="KAJ9162025.1"/>
    <property type="molecule type" value="Genomic_DNA"/>
</dbReference>
<reference evidence="2" key="1">
    <citation type="submission" date="2022-07" db="EMBL/GenBank/DDBJ databases">
        <title>Fungi with potential for degradation of polypropylene.</title>
        <authorList>
            <person name="Gostincar C."/>
        </authorList>
    </citation>
    <scope>NUCLEOTIDE SEQUENCE</scope>
    <source>
        <strain evidence="2">EXF-13287</strain>
    </source>
</reference>
<evidence type="ECO:0000313" key="3">
    <source>
        <dbReference type="Proteomes" id="UP001174691"/>
    </source>
</evidence>
<keyword evidence="3" id="KW-1185">Reference proteome</keyword>
<organism evidence="2 3">
    <name type="scientific">Coniochaeta hoffmannii</name>
    <dbReference type="NCBI Taxonomy" id="91930"/>
    <lineage>
        <taxon>Eukaryota</taxon>
        <taxon>Fungi</taxon>
        <taxon>Dikarya</taxon>
        <taxon>Ascomycota</taxon>
        <taxon>Pezizomycotina</taxon>
        <taxon>Sordariomycetes</taxon>
        <taxon>Sordariomycetidae</taxon>
        <taxon>Coniochaetales</taxon>
        <taxon>Coniochaetaceae</taxon>
        <taxon>Coniochaeta</taxon>
    </lineage>
</organism>
<dbReference type="AlphaFoldDB" id="A0AA38SC12"/>
<dbReference type="Proteomes" id="UP001174691">
    <property type="component" value="Unassembled WGS sequence"/>
</dbReference>
<feature type="compositionally biased region" description="Basic residues" evidence="1">
    <location>
        <begin position="65"/>
        <end position="75"/>
    </location>
</feature>
<comment type="caution">
    <text evidence="2">The sequence shown here is derived from an EMBL/GenBank/DDBJ whole genome shotgun (WGS) entry which is preliminary data.</text>
</comment>
<evidence type="ECO:0000256" key="1">
    <source>
        <dbReference type="SAM" id="MobiDB-lite"/>
    </source>
</evidence>
<proteinExistence type="predicted"/>
<sequence>MPAVTQQHQDPIPHAGKKRRRDENDGQLPPQPPPYEGFIWDPKSQVLPPTGAHLRSPTDQQQNHHNVHHTSRRHIPLPASKRLRESVPADDPSSRPSSRSHSPASHHLQSPPPPRELQETSPNPTPPTPPARQSSTNSAALLSRCHICNRKPARVSDLDSFADCERCGERACFVCLRECLDWRTEEQRRWSGYGGESFTMRDVDDVTGEEEDYEEEMSRLKRRDVGEYWGKPGDGRRDGHRTKICSSCCVERGPDGDVVCYGCLPYLEA</sequence>